<name>A0A0B6ZLV7_9EUPU</name>
<dbReference type="EMBL" id="HACG01022588">
    <property type="protein sequence ID" value="CEK69453.1"/>
    <property type="molecule type" value="Transcribed_RNA"/>
</dbReference>
<evidence type="ECO:0000256" key="2">
    <source>
        <dbReference type="ARBA" id="ARBA00022448"/>
    </source>
</evidence>
<organism evidence="7">
    <name type="scientific">Arion vulgaris</name>
    <dbReference type="NCBI Taxonomy" id="1028688"/>
    <lineage>
        <taxon>Eukaryota</taxon>
        <taxon>Metazoa</taxon>
        <taxon>Spiralia</taxon>
        <taxon>Lophotrochozoa</taxon>
        <taxon>Mollusca</taxon>
        <taxon>Gastropoda</taxon>
        <taxon>Heterobranchia</taxon>
        <taxon>Euthyneura</taxon>
        <taxon>Panpulmonata</taxon>
        <taxon>Eupulmonata</taxon>
        <taxon>Stylommatophora</taxon>
        <taxon>Helicina</taxon>
        <taxon>Arionoidea</taxon>
        <taxon>Arionidae</taxon>
        <taxon>Arion</taxon>
    </lineage>
</organism>
<comment type="subcellular location">
    <subcellularLocation>
        <location evidence="1">Membrane</location>
        <topology evidence="1">Multi-pass membrane protein</topology>
    </subcellularLocation>
</comment>
<proteinExistence type="predicted"/>
<dbReference type="InterPro" id="IPR043926">
    <property type="entry name" value="ABCG_dom"/>
</dbReference>
<keyword evidence="3" id="KW-0812">Transmembrane</keyword>
<feature type="domain" description="ABC transporter family G" evidence="6">
    <location>
        <begin position="1"/>
        <end position="88"/>
    </location>
</feature>
<sequence length="95" mass="10574">LMILSKGRIVYNGPGKEIVSYFTTLGFPCPPHTNPCDFCVDLATVDYTSKEREESSLKNVQTLHDAYKATEKTIEITENRQIDKSSNTSITSNNG</sequence>
<dbReference type="GO" id="GO:0140359">
    <property type="term" value="F:ABC-type transporter activity"/>
    <property type="evidence" value="ECO:0007669"/>
    <property type="project" value="InterPro"/>
</dbReference>
<reference evidence="7" key="1">
    <citation type="submission" date="2014-12" db="EMBL/GenBank/DDBJ databases">
        <title>Insight into the proteome of Arion vulgaris.</title>
        <authorList>
            <person name="Aradska J."/>
            <person name="Bulat T."/>
            <person name="Smidak R."/>
            <person name="Sarate P."/>
            <person name="Gangsoo J."/>
            <person name="Sialana F."/>
            <person name="Bilban M."/>
            <person name="Lubec G."/>
        </authorList>
    </citation>
    <scope>NUCLEOTIDE SEQUENCE</scope>
    <source>
        <tissue evidence="7">Skin</tissue>
    </source>
</reference>
<dbReference type="GO" id="GO:0005886">
    <property type="term" value="C:plasma membrane"/>
    <property type="evidence" value="ECO:0007669"/>
    <property type="project" value="TreeGrafter"/>
</dbReference>
<feature type="non-terminal residue" evidence="7">
    <location>
        <position position="95"/>
    </location>
</feature>
<dbReference type="Pfam" id="PF19055">
    <property type="entry name" value="ABC2_membrane_7"/>
    <property type="match status" value="1"/>
</dbReference>
<keyword evidence="5" id="KW-0472">Membrane</keyword>
<dbReference type="AlphaFoldDB" id="A0A0B6ZLV7"/>
<evidence type="ECO:0000256" key="3">
    <source>
        <dbReference type="ARBA" id="ARBA00022692"/>
    </source>
</evidence>
<feature type="non-terminal residue" evidence="7">
    <location>
        <position position="1"/>
    </location>
</feature>
<keyword evidence="4" id="KW-1133">Transmembrane helix</keyword>
<evidence type="ECO:0000256" key="5">
    <source>
        <dbReference type="ARBA" id="ARBA00023136"/>
    </source>
</evidence>
<dbReference type="InterPro" id="IPR050352">
    <property type="entry name" value="ABCG_transporters"/>
</dbReference>
<evidence type="ECO:0000256" key="1">
    <source>
        <dbReference type="ARBA" id="ARBA00004141"/>
    </source>
</evidence>
<evidence type="ECO:0000259" key="6">
    <source>
        <dbReference type="Pfam" id="PF19055"/>
    </source>
</evidence>
<gene>
    <name evidence="7" type="primary">ORF70268</name>
</gene>
<evidence type="ECO:0000256" key="4">
    <source>
        <dbReference type="ARBA" id="ARBA00022989"/>
    </source>
</evidence>
<accession>A0A0B6ZLV7</accession>
<dbReference type="PANTHER" id="PTHR48041">
    <property type="entry name" value="ABC TRANSPORTER G FAMILY MEMBER 28"/>
    <property type="match status" value="1"/>
</dbReference>
<dbReference type="PANTHER" id="PTHR48041:SF139">
    <property type="entry name" value="PROTEIN SCARLET"/>
    <property type="match status" value="1"/>
</dbReference>
<protein>
    <recommendedName>
        <fullName evidence="6">ABC transporter family G domain-containing protein</fullName>
    </recommendedName>
</protein>
<evidence type="ECO:0000313" key="7">
    <source>
        <dbReference type="EMBL" id="CEK69453.1"/>
    </source>
</evidence>
<keyword evidence="2" id="KW-0813">Transport</keyword>